<feature type="region of interest" description="Disordered" evidence="1">
    <location>
        <begin position="123"/>
        <end position="155"/>
    </location>
</feature>
<dbReference type="EMBL" id="FOWX01000040">
    <property type="protein sequence ID" value="SFQ19772.1"/>
    <property type="molecule type" value="Genomic_DNA"/>
</dbReference>
<evidence type="ECO:0000313" key="3">
    <source>
        <dbReference type="Proteomes" id="UP000198784"/>
    </source>
</evidence>
<dbReference type="Proteomes" id="UP000198784">
    <property type="component" value="Unassembled WGS sequence"/>
</dbReference>
<name>A0A1I5WIX7_9PSED</name>
<dbReference type="OrthoDB" id="7055747at2"/>
<keyword evidence="3" id="KW-1185">Reference proteome</keyword>
<reference evidence="3" key="1">
    <citation type="submission" date="2016-10" db="EMBL/GenBank/DDBJ databases">
        <authorList>
            <person name="Varghese N."/>
            <person name="Submissions S."/>
        </authorList>
    </citation>
    <scope>NUCLEOTIDE SEQUENCE [LARGE SCALE GENOMIC DNA]</scope>
    <source>
        <strain evidence="3">DSM 17834</strain>
    </source>
</reference>
<feature type="compositionally biased region" description="Low complexity" evidence="1">
    <location>
        <begin position="129"/>
        <end position="138"/>
    </location>
</feature>
<dbReference type="RefSeq" id="WP_090505349.1">
    <property type="nucleotide sequence ID" value="NZ_FOWX01000040.1"/>
</dbReference>
<evidence type="ECO:0000256" key="1">
    <source>
        <dbReference type="SAM" id="MobiDB-lite"/>
    </source>
</evidence>
<evidence type="ECO:0000313" key="2">
    <source>
        <dbReference type="EMBL" id="SFQ19772.1"/>
    </source>
</evidence>
<dbReference type="STRING" id="289003.SAMN05216190_14034"/>
<dbReference type="AlphaFoldDB" id="A0A1I5WIX7"/>
<sequence>MKASTLQTLLLGLLCLAVAGLAGTLYKQHQRIAELQTATAKHAQQLDTLQQGSNSLLDMQESLSVELKELRLAVESGAQQTNTLDPLLDQWVQEVQTLRDGLATRATETALAALRTRVEQTEQQLQAVKAKPSRAVSPPAKPKKPARAPRPAPVSPPFTVMAIESRGGERFLTAAPLGSRSLAEVRLLHRGERIGSWHLKTLGPTTAIFSVPAQPDQIIPLP</sequence>
<proteinExistence type="predicted"/>
<protein>
    <submittedName>
        <fullName evidence="2">Uncharacterized protein</fullName>
    </submittedName>
</protein>
<organism evidence="2 3">
    <name type="scientific">Pseudomonas borbori</name>
    <dbReference type="NCBI Taxonomy" id="289003"/>
    <lineage>
        <taxon>Bacteria</taxon>
        <taxon>Pseudomonadati</taxon>
        <taxon>Pseudomonadota</taxon>
        <taxon>Gammaproteobacteria</taxon>
        <taxon>Pseudomonadales</taxon>
        <taxon>Pseudomonadaceae</taxon>
        <taxon>Pseudomonas</taxon>
    </lineage>
</organism>
<accession>A0A1I5WIX7</accession>
<gene>
    <name evidence="2" type="ORF">SAMN05216190_14034</name>
</gene>